<dbReference type="Proteomes" id="UP000290365">
    <property type="component" value="Chromosome"/>
</dbReference>
<dbReference type="InterPro" id="IPR041698">
    <property type="entry name" value="Methyltransf_25"/>
</dbReference>
<dbReference type="PANTHER" id="PTHR43861">
    <property type="entry name" value="TRANS-ACONITATE 2-METHYLTRANSFERASE-RELATED"/>
    <property type="match status" value="1"/>
</dbReference>
<evidence type="ECO:0000259" key="2">
    <source>
        <dbReference type="Pfam" id="PF13649"/>
    </source>
</evidence>
<dbReference type="CDD" id="cd02440">
    <property type="entry name" value="AdoMet_MTases"/>
    <property type="match status" value="1"/>
</dbReference>
<dbReference type="RefSeq" id="WP_129886452.1">
    <property type="nucleotide sequence ID" value="NZ_CP035758.1"/>
</dbReference>
<dbReference type="GO" id="GO:0032259">
    <property type="term" value="P:methylation"/>
    <property type="evidence" value="ECO:0007669"/>
    <property type="project" value="UniProtKB-KW"/>
</dbReference>
<accession>A0A4P6JL06</accession>
<name>A0A4P6JL06_KTERU</name>
<evidence type="ECO:0000256" key="1">
    <source>
        <dbReference type="ARBA" id="ARBA00022679"/>
    </source>
</evidence>
<dbReference type="OrthoDB" id="9804312at2"/>
<dbReference type="InterPro" id="IPR029063">
    <property type="entry name" value="SAM-dependent_MTases_sf"/>
</dbReference>
<dbReference type="SUPFAM" id="SSF53335">
    <property type="entry name" value="S-adenosyl-L-methionine-dependent methyltransferases"/>
    <property type="match status" value="1"/>
</dbReference>
<proteinExistence type="predicted"/>
<dbReference type="EMBL" id="CP035758">
    <property type="protein sequence ID" value="QBD75855.1"/>
    <property type="molecule type" value="Genomic_DNA"/>
</dbReference>
<keyword evidence="4" id="KW-1185">Reference proteome</keyword>
<reference evidence="3 4" key="1">
    <citation type="submission" date="2019-01" db="EMBL/GenBank/DDBJ databases">
        <title>Ktedonosporobacter rubrisoli SCAWS-G2.</title>
        <authorList>
            <person name="Huang Y."/>
            <person name="Yan B."/>
        </authorList>
    </citation>
    <scope>NUCLEOTIDE SEQUENCE [LARGE SCALE GENOMIC DNA]</scope>
    <source>
        <strain evidence="3 4">SCAWS-G2</strain>
    </source>
</reference>
<dbReference type="AlphaFoldDB" id="A0A4P6JL06"/>
<evidence type="ECO:0000313" key="3">
    <source>
        <dbReference type="EMBL" id="QBD75855.1"/>
    </source>
</evidence>
<keyword evidence="1 3" id="KW-0808">Transferase</keyword>
<sequence length="209" mass="23718">MDDYRRVTTILQASYNRESAAERNKTTKDSWKIEVRQDFLELLAVEAKTTLLEVGAGTGTDGLFFQEHGLKVICTDLSSAMVELCREKGLEAYVMDFLSLDFPSASFEAIYALNCLLHVPGANLPEVLGKLRDLLRPGGLFFLGVYGGIEREGINEQDWHNPPRFFAFHTDEFMQQAVAPFFELVSFKAIPLQRPDRHFQSLVLRRPLT</sequence>
<dbReference type="Gene3D" id="3.40.50.150">
    <property type="entry name" value="Vaccinia Virus protein VP39"/>
    <property type="match status" value="1"/>
</dbReference>
<dbReference type="KEGG" id="kbs:EPA93_07475"/>
<organism evidence="3 4">
    <name type="scientific">Ktedonosporobacter rubrisoli</name>
    <dbReference type="NCBI Taxonomy" id="2509675"/>
    <lineage>
        <taxon>Bacteria</taxon>
        <taxon>Bacillati</taxon>
        <taxon>Chloroflexota</taxon>
        <taxon>Ktedonobacteria</taxon>
        <taxon>Ktedonobacterales</taxon>
        <taxon>Ktedonosporobacteraceae</taxon>
        <taxon>Ktedonosporobacter</taxon>
    </lineage>
</organism>
<gene>
    <name evidence="3" type="ORF">EPA93_07475</name>
</gene>
<dbReference type="Pfam" id="PF13649">
    <property type="entry name" value="Methyltransf_25"/>
    <property type="match status" value="1"/>
</dbReference>
<evidence type="ECO:0000313" key="4">
    <source>
        <dbReference type="Proteomes" id="UP000290365"/>
    </source>
</evidence>
<keyword evidence="3" id="KW-0489">Methyltransferase</keyword>
<dbReference type="GO" id="GO:0008168">
    <property type="term" value="F:methyltransferase activity"/>
    <property type="evidence" value="ECO:0007669"/>
    <property type="project" value="UniProtKB-KW"/>
</dbReference>
<protein>
    <submittedName>
        <fullName evidence="3">Class I SAM-dependent methyltransferase</fullName>
    </submittedName>
</protein>
<feature type="domain" description="Methyltransferase" evidence="2">
    <location>
        <begin position="52"/>
        <end position="139"/>
    </location>
</feature>